<dbReference type="InterPro" id="IPR013762">
    <property type="entry name" value="Integrase-like_cat_sf"/>
</dbReference>
<organism evidence="4">
    <name type="scientific">Methylobacterium bullatum</name>
    <dbReference type="NCBI Taxonomy" id="570505"/>
    <lineage>
        <taxon>Bacteria</taxon>
        <taxon>Pseudomonadati</taxon>
        <taxon>Pseudomonadota</taxon>
        <taxon>Alphaproteobacteria</taxon>
        <taxon>Hyphomicrobiales</taxon>
        <taxon>Methylobacteriaceae</taxon>
        <taxon>Methylobacterium</taxon>
    </lineage>
</organism>
<dbReference type="EMBL" id="LR743510">
    <property type="protein sequence ID" value="CAA2136967.1"/>
    <property type="molecule type" value="Genomic_DNA"/>
</dbReference>
<proteinExistence type="predicted"/>
<name>A0A679JY86_9HYPH</name>
<dbReference type="AlphaFoldDB" id="A0A679JY86"/>
<dbReference type="SUPFAM" id="SSF56349">
    <property type="entry name" value="DNA breaking-rejoining enzymes"/>
    <property type="match status" value="1"/>
</dbReference>
<keyword evidence="1" id="KW-0233">DNA recombination</keyword>
<geneLocation type="plasmid" evidence="4">
    <name>1</name>
</geneLocation>
<dbReference type="GO" id="GO:0015074">
    <property type="term" value="P:DNA integration"/>
    <property type="evidence" value="ECO:0007669"/>
    <property type="project" value="InterPro"/>
</dbReference>
<evidence type="ECO:0000259" key="3">
    <source>
        <dbReference type="PROSITE" id="PS51898"/>
    </source>
</evidence>
<dbReference type="RefSeq" id="WP_339159019.1">
    <property type="nucleotide sequence ID" value="NZ_LR743510.1"/>
</dbReference>
<gene>
    <name evidence="4" type="ORF">MBLL_00427</name>
</gene>
<sequence length="525" mass="59371">MQRSAFARAEDDVRVVLMTSAAAIPEPDCARGPASQGPHLITRRSKTDPTKLTWYIRDGKHEESTRRPLAERKEASRALDLYKLQKEARERGIVAPRMVPVAATLNYFLDAHRPPGKPPIPRKTSLRSTAAKEKARRWKKHRKLATRVASLAAFFANAPLKDLTTTEVNAYIEWRSSQRDARYRDDDPDAPNASPASAREDIYFLRKAVKLYAGEHALAWHPDVKVPEPGQGRTRWLRRSEVARMYWAIRGRIWDAETGDWKRERVMGPRGRMVTRYVYRDPQTIANRNPLRRYLMIGLYTGTRDEAIRDLRWECTANGGCIDVEGRFIHRRGFGQDPTKGKPRMSSRIALKVASTLGRWRKSDLAAGISAVVHRLDGEPYASTPVWIWEAVVADAGLDKEVVRHTLRHTAATWLRIARVDVRAAADLLGMSVQTAVKIYGQWTLEGQDAAADALAWSHGVKAAHSFAIAVPSTIEVVVPRTLPPREHPAQIERRRRERIRAANQVGRRRIEAPAASRKKPPKLA</sequence>
<feature type="region of interest" description="Disordered" evidence="2">
    <location>
        <begin position="488"/>
        <end position="525"/>
    </location>
</feature>
<dbReference type="InterPro" id="IPR011010">
    <property type="entry name" value="DNA_brk_join_enz"/>
</dbReference>
<evidence type="ECO:0000256" key="1">
    <source>
        <dbReference type="ARBA" id="ARBA00023172"/>
    </source>
</evidence>
<feature type="domain" description="Tyr recombinase" evidence="3">
    <location>
        <begin position="272"/>
        <end position="453"/>
    </location>
</feature>
<dbReference type="InterPro" id="IPR002104">
    <property type="entry name" value="Integrase_catalytic"/>
</dbReference>
<dbReference type="GO" id="GO:0003677">
    <property type="term" value="F:DNA binding"/>
    <property type="evidence" value="ECO:0007669"/>
    <property type="project" value="InterPro"/>
</dbReference>
<dbReference type="Gene3D" id="1.10.443.10">
    <property type="entry name" value="Intergrase catalytic core"/>
    <property type="match status" value="1"/>
</dbReference>
<dbReference type="PROSITE" id="PS51898">
    <property type="entry name" value="TYR_RECOMBINASE"/>
    <property type="match status" value="1"/>
</dbReference>
<keyword evidence="4" id="KW-0614">Plasmid</keyword>
<accession>A0A679JY86</accession>
<protein>
    <recommendedName>
        <fullName evidence="3">Tyr recombinase domain-containing protein</fullName>
    </recommendedName>
</protein>
<evidence type="ECO:0000313" key="4">
    <source>
        <dbReference type="EMBL" id="CAA2136967.1"/>
    </source>
</evidence>
<evidence type="ECO:0000256" key="2">
    <source>
        <dbReference type="SAM" id="MobiDB-lite"/>
    </source>
</evidence>
<dbReference type="GO" id="GO:0006310">
    <property type="term" value="P:DNA recombination"/>
    <property type="evidence" value="ECO:0007669"/>
    <property type="project" value="UniProtKB-KW"/>
</dbReference>
<reference evidence="4" key="1">
    <citation type="submission" date="2019-12" db="EMBL/GenBank/DDBJ databases">
        <authorList>
            <person name="Cremers G."/>
        </authorList>
    </citation>
    <scope>NUCLEOTIDE SEQUENCE</scope>
    <source>
        <strain evidence="4">Mbul2</strain>
        <plasmid evidence="4">1</plasmid>
    </source>
</reference>
<dbReference type="Pfam" id="PF00589">
    <property type="entry name" value="Phage_integrase"/>
    <property type="match status" value="1"/>
</dbReference>